<dbReference type="EMBL" id="RFDI01002749">
    <property type="protein sequence ID" value="RSR10201.1"/>
    <property type="molecule type" value="Genomic_DNA"/>
</dbReference>
<dbReference type="Proteomes" id="UP000032746">
    <property type="component" value="Chromosome"/>
</dbReference>
<dbReference type="PATRIC" id="fig|470.1345.peg.1245"/>
<dbReference type="AlphaFoldDB" id="A0A0D5YGL8"/>
<dbReference type="EMBL" id="CP008706">
    <property type="protein sequence ID" value="AKA31033.1"/>
    <property type="molecule type" value="Genomic_DNA"/>
</dbReference>
<evidence type="ECO:0000313" key="1">
    <source>
        <dbReference type="EMBL" id="AKA31033.1"/>
    </source>
</evidence>
<evidence type="ECO:0000313" key="3">
    <source>
        <dbReference type="Proteomes" id="UP000032746"/>
    </source>
</evidence>
<sequence length="86" mass="10055">MTLFIGGRHHGQFLSKDESDLKLESIPKQYGPRTGMQRPTESYFRTQVNFQGEVKTFYIISGKQPIEMRDEILDLWDQVKSDIYAI</sequence>
<organism evidence="1 3">
    <name type="scientific">Acinetobacter baumannii</name>
    <dbReference type="NCBI Taxonomy" id="470"/>
    <lineage>
        <taxon>Bacteria</taxon>
        <taxon>Pseudomonadati</taxon>
        <taxon>Pseudomonadota</taxon>
        <taxon>Gammaproteobacteria</taxon>
        <taxon>Moraxellales</taxon>
        <taxon>Moraxellaceae</taxon>
        <taxon>Acinetobacter</taxon>
        <taxon>Acinetobacter calcoaceticus/baumannii complex</taxon>
    </lineage>
</organism>
<name>A0A0D5YGL8_ACIBA</name>
<dbReference type="RefSeq" id="WP_000171850.1">
    <property type="nucleotide sequence ID" value="NZ_BBNF01000050.1"/>
</dbReference>
<evidence type="ECO:0000313" key="2">
    <source>
        <dbReference type="EMBL" id="RSR10201.1"/>
    </source>
</evidence>
<gene>
    <name evidence="1" type="ORF">ABUW_1285</name>
    <name evidence="2" type="ORF">EA686_29875</name>
</gene>
<reference evidence="1 3" key="1">
    <citation type="journal article" date="2015" name="J. Bacteriol.">
        <title>Resources for Genetic and Genomic Analysis of Emerging Pathogen Acinetobacter baumannii.</title>
        <authorList>
            <person name="Gallagher L.A."/>
            <person name="Ramage E."/>
            <person name="Weiss E.J."/>
            <person name="Radey M."/>
            <person name="Hayden H.S."/>
            <person name="Held K.G."/>
            <person name="Huse H.K."/>
            <person name="Zurawski D.V."/>
            <person name="Brittnacher M.J."/>
            <person name="Manoil C."/>
        </authorList>
    </citation>
    <scope>NUCLEOTIDE SEQUENCE [LARGE SCALE GENOMIC DNA]</scope>
    <source>
        <strain evidence="1 3">AB5075-UW</strain>
    </source>
</reference>
<accession>A0A0D5YGL8</accession>
<reference evidence="3" key="2">
    <citation type="submission" date="2015-03" db="EMBL/GenBank/DDBJ databases">
        <authorList>
            <person name="Gallagher L.A."/>
            <person name="Hayden H.S."/>
            <person name="Weiss E.J."/>
            <person name="Hager K.R."/>
            <person name="Ramage E."/>
            <person name="Radey M.R."/>
            <person name="Bydalek R."/>
            <person name="Manoil C."/>
            <person name="Miller S.I."/>
            <person name="Brittnacher M.J."/>
        </authorList>
    </citation>
    <scope>NUCLEOTIDE SEQUENCE [LARGE SCALE GENOMIC DNA]</scope>
    <source>
        <strain evidence="3">AB5075-UW</strain>
    </source>
</reference>
<dbReference type="Proteomes" id="UP000280073">
    <property type="component" value="Unassembled WGS sequence"/>
</dbReference>
<proteinExistence type="predicted"/>
<reference evidence="2 4" key="3">
    <citation type="submission" date="2018-10" db="EMBL/GenBank/DDBJ databases">
        <title>GWAS and RNA-Seq identify cryptic mechanisms of antimicrobial resistance in Acinetobacter baumannii.</title>
        <authorList>
            <person name="Sahl J.W."/>
        </authorList>
    </citation>
    <scope>NUCLEOTIDE SEQUENCE [LARGE SCALE GENOMIC DNA]</scope>
    <source>
        <strain evidence="2 4">TG28175</strain>
    </source>
</reference>
<evidence type="ECO:0000313" key="4">
    <source>
        <dbReference type="Proteomes" id="UP000280073"/>
    </source>
</evidence>
<protein>
    <submittedName>
        <fullName evidence="1">Uncharacterized protein</fullName>
    </submittedName>
</protein>